<dbReference type="Proteomes" id="UP000285961">
    <property type="component" value="Unassembled WGS sequence"/>
</dbReference>
<dbReference type="PANTHER" id="PTHR10819:SF3">
    <property type="entry name" value="PHOSPHOTRIESTERASE-RELATED PROTEIN"/>
    <property type="match status" value="1"/>
</dbReference>
<dbReference type="InterPro" id="IPR032466">
    <property type="entry name" value="Metal_Hydrolase"/>
</dbReference>
<organism evidence="6 7">
    <name type="scientific">Candidatus Abyssobacteria bacterium SURF_17</name>
    <dbReference type="NCBI Taxonomy" id="2093361"/>
    <lineage>
        <taxon>Bacteria</taxon>
        <taxon>Pseudomonadati</taxon>
        <taxon>Candidatus Hydrogenedentota</taxon>
        <taxon>Candidatus Abyssobacteria</taxon>
    </lineage>
</organism>
<comment type="similarity">
    <text evidence="5">Belongs to the metallo-dependent hydrolases superfamily. Phosphotriesterase family.</text>
</comment>
<dbReference type="PANTHER" id="PTHR10819">
    <property type="entry name" value="PHOSPHOTRIESTERASE-RELATED"/>
    <property type="match status" value="1"/>
</dbReference>
<dbReference type="PROSITE" id="PS51347">
    <property type="entry name" value="PHOSPHOTRIESTERASE_2"/>
    <property type="match status" value="1"/>
</dbReference>
<feature type="binding site" description="via carbamate group" evidence="4">
    <location>
        <position position="167"/>
    </location>
    <ligand>
        <name>Zn(2+)</name>
        <dbReference type="ChEBI" id="CHEBI:29105"/>
        <label>1</label>
    </ligand>
</feature>
<evidence type="ECO:0000256" key="3">
    <source>
        <dbReference type="PIRSR" id="PIRSR601559-50"/>
    </source>
</evidence>
<feature type="binding site" evidence="4">
    <location>
        <position position="22"/>
    </location>
    <ligand>
        <name>Zn(2+)</name>
        <dbReference type="ChEBI" id="CHEBI:29105"/>
        <label>1</label>
    </ligand>
</feature>
<feature type="modified residue" description="N6-carboxylysine" evidence="3 5">
    <location>
        <position position="167"/>
    </location>
</feature>
<dbReference type="GO" id="GO:0008270">
    <property type="term" value="F:zinc ion binding"/>
    <property type="evidence" value="ECO:0007669"/>
    <property type="project" value="InterPro"/>
</dbReference>
<dbReference type="Pfam" id="PF02126">
    <property type="entry name" value="PTE"/>
    <property type="match status" value="1"/>
</dbReference>
<keyword evidence="1 4" id="KW-0479">Metal-binding</keyword>
<evidence type="ECO:0000256" key="1">
    <source>
        <dbReference type="ARBA" id="ARBA00022723"/>
    </source>
</evidence>
<dbReference type="InterPro" id="IPR001559">
    <property type="entry name" value="Phosphotriesterase"/>
</dbReference>
<evidence type="ECO:0000256" key="5">
    <source>
        <dbReference type="PROSITE-ProRule" id="PRU00679"/>
    </source>
</evidence>
<dbReference type="GO" id="GO:0016787">
    <property type="term" value="F:hydrolase activity"/>
    <property type="evidence" value="ECO:0007669"/>
    <property type="project" value="UniProtKB-KW"/>
</dbReference>
<comment type="cofactor">
    <cofactor evidence="4">
        <name>a divalent metal cation</name>
        <dbReference type="ChEBI" id="CHEBI:60240"/>
    </cofactor>
    <text evidence="4">Binds 2 divalent metal cations per subunit.</text>
</comment>
<dbReference type="AlphaFoldDB" id="A0A419EZ02"/>
<evidence type="ECO:0000313" key="6">
    <source>
        <dbReference type="EMBL" id="RJP70315.1"/>
    </source>
</evidence>
<dbReference type="Gene3D" id="3.20.20.140">
    <property type="entry name" value="Metal-dependent hydrolases"/>
    <property type="match status" value="1"/>
</dbReference>
<protein>
    <submittedName>
        <fullName evidence="6">Phosphotriesterase</fullName>
    </submittedName>
</protein>
<feature type="binding site" evidence="4">
    <location>
        <position position="206"/>
    </location>
    <ligand>
        <name>Zn(2+)</name>
        <dbReference type="ChEBI" id="CHEBI:29105"/>
        <label>2</label>
    </ligand>
</feature>
<feature type="binding site" description="via carbamate group" evidence="4">
    <location>
        <position position="167"/>
    </location>
    <ligand>
        <name>Zn(2+)</name>
        <dbReference type="ChEBI" id="CHEBI:29105"/>
        <label>2</label>
    </ligand>
</feature>
<evidence type="ECO:0000313" key="7">
    <source>
        <dbReference type="Proteomes" id="UP000285961"/>
    </source>
</evidence>
<comment type="caution">
    <text evidence="6">The sequence shown here is derived from an EMBL/GenBank/DDBJ whole genome shotgun (WGS) entry which is preliminary data.</text>
</comment>
<proteinExistence type="inferred from homology"/>
<reference evidence="6 7" key="1">
    <citation type="journal article" date="2017" name="ISME J.">
        <title>Energy and carbon metabolisms in a deep terrestrial subsurface fluid microbial community.</title>
        <authorList>
            <person name="Momper L."/>
            <person name="Jungbluth S.P."/>
            <person name="Lee M.D."/>
            <person name="Amend J.P."/>
        </authorList>
    </citation>
    <scope>NUCLEOTIDE SEQUENCE [LARGE SCALE GENOMIC DNA]</scope>
    <source>
        <strain evidence="6">SURF_17</strain>
    </source>
</reference>
<sequence length="368" mass="41283">MSEITTVAGPIAPHELGFTSMHEHIVCDMSIFRRRYEDLLPGNLPVSPDEPIRLDNLAFLKHNFILSHDVMDLRNEDVMTGEVADFKASGGSAMVDMSTPGLRCNLPAIQRISEKTGVHIIATTGLYAEDSWPERYRNMSVQEYVGFMLGEIEHGIENTEIKPGHIKVAITDSMMFTVEPFSEQQKRLLRAAARVSNETGLSLSVHPPLDSMDGVREVVALLLEEEIHPERVVFAHAELFFVPQDLSTLVLEPDSWRLNIDHAKGLLDEGFNISIDSFGHFYDSEPIGQVNTTDWQRLAGLVALINAGYSSQIVLGTDMFLKILMRRFGGEGYCRLIDFVVPWLRRLDIAESDISRLTIENPARLLAH</sequence>
<evidence type="ECO:0000256" key="2">
    <source>
        <dbReference type="ARBA" id="ARBA00022801"/>
    </source>
</evidence>
<feature type="binding site" evidence="4">
    <location>
        <position position="236"/>
    </location>
    <ligand>
        <name>Zn(2+)</name>
        <dbReference type="ChEBI" id="CHEBI:29105"/>
        <label>2</label>
    </ligand>
</feature>
<keyword evidence="2" id="KW-0378">Hydrolase</keyword>
<dbReference type="EMBL" id="QZKI01000071">
    <property type="protein sequence ID" value="RJP70315.1"/>
    <property type="molecule type" value="Genomic_DNA"/>
</dbReference>
<gene>
    <name evidence="6" type="ORF">C4532_09465</name>
</gene>
<evidence type="ECO:0000256" key="4">
    <source>
        <dbReference type="PIRSR" id="PIRSR601559-51"/>
    </source>
</evidence>
<feature type="binding site" evidence="4">
    <location>
        <position position="318"/>
    </location>
    <ligand>
        <name>Zn(2+)</name>
        <dbReference type="ChEBI" id="CHEBI:29105"/>
        <label>1</label>
    </ligand>
</feature>
<accession>A0A419EZ02</accession>
<feature type="binding site" evidence="4">
    <location>
        <position position="24"/>
    </location>
    <ligand>
        <name>Zn(2+)</name>
        <dbReference type="ChEBI" id="CHEBI:29105"/>
        <label>1</label>
    </ligand>
</feature>
<dbReference type="SUPFAM" id="SSF51556">
    <property type="entry name" value="Metallo-dependent hydrolases"/>
    <property type="match status" value="1"/>
</dbReference>
<name>A0A419EZ02_9BACT</name>